<dbReference type="Gene3D" id="3.30.1380.10">
    <property type="match status" value="1"/>
</dbReference>
<proteinExistence type="inferred from homology"/>
<dbReference type="Proteomes" id="UP001556196">
    <property type="component" value="Unassembled WGS sequence"/>
</dbReference>
<feature type="chain" id="PRO_5047065591" description="Murein endopeptidase K" evidence="13">
    <location>
        <begin position="19"/>
        <end position="372"/>
    </location>
</feature>
<keyword evidence="8" id="KW-0482">Metalloprotease</keyword>
<feature type="domain" description="Peptidase M15A C-terminal" evidence="14">
    <location>
        <begin position="254"/>
        <end position="356"/>
    </location>
</feature>
<feature type="compositionally biased region" description="Low complexity" evidence="12">
    <location>
        <begin position="58"/>
        <end position="70"/>
    </location>
</feature>
<dbReference type="PANTHER" id="PTHR37425">
    <property type="match status" value="1"/>
</dbReference>
<keyword evidence="9" id="KW-0961">Cell wall biogenesis/degradation</keyword>
<evidence type="ECO:0000313" key="15">
    <source>
        <dbReference type="EMBL" id="MEW9805323.1"/>
    </source>
</evidence>
<dbReference type="InterPro" id="IPR009045">
    <property type="entry name" value="Zn_M74/Hedgehog-like"/>
</dbReference>
<feature type="region of interest" description="Disordered" evidence="12">
    <location>
        <begin position="58"/>
        <end position="95"/>
    </location>
</feature>
<protein>
    <recommendedName>
        <fullName evidence="11">Murein endopeptidase K</fullName>
    </recommendedName>
</protein>
<dbReference type="InterPro" id="IPR010275">
    <property type="entry name" value="MepK"/>
</dbReference>
<organism evidence="15 16">
    <name type="scientific">Mesorhizobium marinum</name>
    <dbReference type="NCBI Taxonomy" id="3228790"/>
    <lineage>
        <taxon>Bacteria</taxon>
        <taxon>Pseudomonadati</taxon>
        <taxon>Pseudomonadota</taxon>
        <taxon>Alphaproteobacteria</taxon>
        <taxon>Hyphomicrobiales</taxon>
        <taxon>Phyllobacteriaceae</taxon>
        <taxon>Mesorhizobium</taxon>
    </lineage>
</organism>
<evidence type="ECO:0000256" key="12">
    <source>
        <dbReference type="SAM" id="MobiDB-lite"/>
    </source>
</evidence>
<dbReference type="PROSITE" id="PS51257">
    <property type="entry name" value="PROKAR_LIPOPROTEIN"/>
    <property type="match status" value="1"/>
</dbReference>
<dbReference type="InterPro" id="IPR013230">
    <property type="entry name" value="Peptidase_M15A_C"/>
</dbReference>
<reference evidence="15 16" key="1">
    <citation type="submission" date="2024-06" db="EMBL/GenBank/DDBJ databases">
        <authorList>
            <person name="Tuo L."/>
        </authorList>
    </citation>
    <scope>NUCLEOTIDE SEQUENCE [LARGE SCALE GENOMIC DNA]</scope>
    <source>
        <strain evidence="15 16">ZMM04-5</strain>
    </source>
</reference>
<feature type="signal peptide" evidence="13">
    <location>
        <begin position="1"/>
        <end position="18"/>
    </location>
</feature>
<evidence type="ECO:0000256" key="4">
    <source>
        <dbReference type="ARBA" id="ARBA00022723"/>
    </source>
</evidence>
<evidence type="ECO:0000256" key="8">
    <source>
        <dbReference type="ARBA" id="ARBA00023049"/>
    </source>
</evidence>
<keyword evidence="6" id="KW-0378">Hydrolase</keyword>
<evidence type="ECO:0000256" key="7">
    <source>
        <dbReference type="ARBA" id="ARBA00022833"/>
    </source>
</evidence>
<evidence type="ECO:0000256" key="6">
    <source>
        <dbReference type="ARBA" id="ARBA00022801"/>
    </source>
</evidence>
<evidence type="ECO:0000313" key="16">
    <source>
        <dbReference type="Proteomes" id="UP001556196"/>
    </source>
</evidence>
<evidence type="ECO:0000256" key="11">
    <source>
        <dbReference type="ARBA" id="ARBA00093666"/>
    </source>
</evidence>
<dbReference type="SUPFAM" id="SSF55166">
    <property type="entry name" value="Hedgehog/DD-peptidase"/>
    <property type="match status" value="1"/>
</dbReference>
<evidence type="ECO:0000259" key="14">
    <source>
        <dbReference type="Pfam" id="PF08291"/>
    </source>
</evidence>
<name>A0ABV3QXQ6_9HYPH</name>
<evidence type="ECO:0000256" key="13">
    <source>
        <dbReference type="SAM" id="SignalP"/>
    </source>
</evidence>
<comment type="similarity">
    <text evidence="10">Belongs to the peptidase M15 family.</text>
</comment>
<evidence type="ECO:0000256" key="3">
    <source>
        <dbReference type="ARBA" id="ARBA00022670"/>
    </source>
</evidence>
<dbReference type="Pfam" id="PF08291">
    <property type="entry name" value="Peptidase_M15_3"/>
    <property type="match status" value="1"/>
</dbReference>
<dbReference type="PANTHER" id="PTHR37425:SF1">
    <property type="entry name" value="OUTER MEMBRANE PROTEIN"/>
    <property type="match status" value="1"/>
</dbReference>
<comment type="cofactor">
    <cofactor evidence="1">
        <name>Zn(2+)</name>
        <dbReference type="ChEBI" id="CHEBI:29105"/>
    </cofactor>
</comment>
<evidence type="ECO:0000256" key="2">
    <source>
        <dbReference type="ARBA" id="ARBA00004776"/>
    </source>
</evidence>
<keyword evidence="16" id="KW-1185">Reference proteome</keyword>
<keyword evidence="3" id="KW-0645">Protease</keyword>
<keyword evidence="7" id="KW-0862">Zinc</keyword>
<comment type="pathway">
    <text evidence="2">Cell wall biogenesis; cell wall polysaccharide biosynthesis.</text>
</comment>
<sequence length="372" mass="38899">MKARARLTGGRRSTAALAALLAVLVASCSSTTEPSMEFAQTDAGAPAVDLEAVAASETGAAKTGASAAATVPETKPDAKPAASAQPPKEEAKPVEATLAAAKAKPEPTATAAAALAPSPTGQVLENGGPILTAGTMPSQPIAPKKKSFLSSFFGSTPADAKPVVAAAPRQAKPVIALPDPNEEKRKKDAAVRFASLGAADDGVDSGDGDFALPGVRKTNLFEIKRKSGIDDDSDIDVYEDVGTYDVASAAGLARLAPNGLLKQRESVDTACLKPKLVRMLKQVERHFGKRLVVTSGYRSPAYNKRVRGAEKSQHMYCAAVDVQMPGVNKWELARYVRAMPGRGGVGTYCHQSIHIDIGPERDWNWKCGGRKT</sequence>
<accession>A0ABV3QXQ6</accession>
<dbReference type="RefSeq" id="WP_367722365.1">
    <property type="nucleotide sequence ID" value="NZ_JBFOCI010000001.1"/>
</dbReference>
<evidence type="ECO:0000256" key="10">
    <source>
        <dbReference type="ARBA" id="ARBA00093448"/>
    </source>
</evidence>
<gene>
    <name evidence="15" type="ORF">ABUE31_04910</name>
</gene>
<evidence type="ECO:0000256" key="5">
    <source>
        <dbReference type="ARBA" id="ARBA00022729"/>
    </source>
</evidence>
<keyword evidence="4" id="KW-0479">Metal-binding</keyword>
<evidence type="ECO:0000256" key="1">
    <source>
        <dbReference type="ARBA" id="ARBA00001947"/>
    </source>
</evidence>
<comment type="caution">
    <text evidence="15">The sequence shown here is derived from an EMBL/GenBank/DDBJ whole genome shotgun (WGS) entry which is preliminary data.</text>
</comment>
<dbReference type="EMBL" id="JBFOCI010000001">
    <property type="protein sequence ID" value="MEW9805323.1"/>
    <property type="molecule type" value="Genomic_DNA"/>
</dbReference>
<evidence type="ECO:0000256" key="9">
    <source>
        <dbReference type="ARBA" id="ARBA00023316"/>
    </source>
</evidence>
<keyword evidence="5 13" id="KW-0732">Signal</keyword>